<accession>A0A9X1WNI3</accession>
<dbReference type="EMBL" id="JALIRP010000004">
    <property type="protein sequence ID" value="MCJ8012477.1"/>
    <property type="molecule type" value="Genomic_DNA"/>
</dbReference>
<dbReference type="PROSITE" id="PS50043">
    <property type="entry name" value="HTH_LUXR_2"/>
    <property type="match status" value="1"/>
</dbReference>
<dbReference type="PROSITE" id="PS50110">
    <property type="entry name" value="RESPONSE_REGULATORY"/>
    <property type="match status" value="1"/>
</dbReference>
<dbReference type="PRINTS" id="PR00038">
    <property type="entry name" value="HTHLUXR"/>
</dbReference>
<dbReference type="SUPFAM" id="SSF46894">
    <property type="entry name" value="C-terminal effector domain of the bipartite response regulators"/>
    <property type="match status" value="1"/>
</dbReference>
<dbReference type="CDD" id="cd17535">
    <property type="entry name" value="REC_NarL-like"/>
    <property type="match status" value="1"/>
</dbReference>
<evidence type="ECO:0000259" key="6">
    <source>
        <dbReference type="PROSITE" id="PS50043"/>
    </source>
</evidence>
<feature type="modified residue" description="4-aspartylphosphate" evidence="5">
    <location>
        <position position="56"/>
    </location>
</feature>
<keyword evidence="2" id="KW-0805">Transcription regulation</keyword>
<dbReference type="Gene3D" id="3.40.50.2300">
    <property type="match status" value="1"/>
</dbReference>
<dbReference type="RefSeq" id="WP_244725273.1">
    <property type="nucleotide sequence ID" value="NZ_JALIRP010000004.1"/>
</dbReference>
<evidence type="ECO:0000259" key="7">
    <source>
        <dbReference type="PROSITE" id="PS50110"/>
    </source>
</evidence>
<dbReference type="Pfam" id="PF00196">
    <property type="entry name" value="GerE"/>
    <property type="match status" value="1"/>
</dbReference>
<evidence type="ECO:0000256" key="3">
    <source>
        <dbReference type="ARBA" id="ARBA00023125"/>
    </source>
</evidence>
<dbReference type="SUPFAM" id="SSF52172">
    <property type="entry name" value="CheY-like"/>
    <property type="match status" value="1"/>
</dbReference>
<dbReference type="PANTHER" id="PTHR43214:SF43">
    <property type="entry name" value="TWO-COMPONENT RESPONSE REGULATOR"/>
    <property type="match status" value="1"/>
</dbReference>
<comment type="caution">
    <text evidence="8">The sequence shown here is derived from an EMBL/GenBank/DDBJ whole genome shotgun (WGS) entry which is preliminary data.</text>
</comment>
<dbReference type="InterPro" id="IPR039420">
    <property type="entry name" value="WalR-like"/>
</dbReference>
<evidence type="ECO:0000256" key="2">
    <source>
        <dbReference type="ARBA" id="ARBA00023015"/>
    </source>
</evidence>
<dbReference type="CDD" id="cd06170">
    <property type="entry name" value="LuxR_C_like"/>
    <property type="match status" value="1"/>
</dbReference>
<keyword evidence="9" id="KW-1185">Reference proteome</keyword>
<name>A0A9X1WNI3_9BACL</name>
<dbReference type="SMART" id="SM00448">
    <property type="entry name" value="REC"/>
    <property type="match status" value="1"/>
</dbReference>
<dbReference type="GO" id="GO:0006355">
    <property type="term" value="P:regulation of DNA-templated transcription"/>
    <property type="evidence" value="ECO:0007669"/>
    <property type="project" value="InterPro"/>
</dbReference>
<dbReference type="GO" id="GO:0003677">
    <property type="term" value="F:DNA binding"/>
    <property type="evidence" value="ECO:0007669"/>
    <property type="project" value="UniProtKB-KW"/>
</dbReference>
<evidence type="ECO:0000256" key="1">
    <source>
        <dbReference type="ARBA" id="ARBA00022553"/>
    </source>
</evidence>
<evidence type="ECO:0000313" key="9">
    <source>
        <dbReference type="Proteomes" id="UP001139347"/>
    </source>
</evidence>
<evidence type="ECO:0000313" key="8">
    <source>
        <dbReference type="EMBL" id="MCJ8012477.1"/>
    </source>
</evidence>
<sequence length="216" mass="24906">MQRTRVLVVDDHAHAREAICDILSADSSFEVIGVVESGQQAIDFTEKWLPDLILMDIQMPVMDGLETTQRIKLLFPYVKIVMITVSDDMLHLLEALKRGAQGYLLKNLSASTWIEYLHSILNDESPLNRELAYQILNEVSIQEKKEPDVRLTEREHDILYGVAAGWTNKKIAENYFISEYTVKNHLKNILQKLQVQNRVQLTRYALKQGMLRRPKG</sequence>
<protein>
    <submittedName>
        <fullName evidence="8">Response regulator transcription factor</fullName>
    </submittedName>
</protein>
<evidence type="ECO:0000256" key="5">
    <source>
        <dbReference type="PROSITE-ProRule" id="PRU00169"/>
    </source>
</evidence>
<dbReference type="AlphaFoldDB" id="A0A9X1WNI3"/>
<dbReference type="InterPro" id="IPR016032">
    <property type="entry name" value="Sig_transdc_resp-reg_C-effctor"/>
</dbReference>
<organism evidence="8 9">
    <name type="scientific">Paenibacillus mangrovi</name>
    <dbReference type="NCBI Taxonomy" id="2931978"/>
    <lineage>
        <taxon>Bacteria</taxon>
        <taxon>Bacillati</taxon>
        <taxon>Bacillota</taxon>
        <taxon>Bacilli</taxon>
        <taxon>Bacillales</taxon>
        <taxon>Paenibacillaceae</taxon>
        <taxon>Paenibacillus</taxon>
    </lineage>
</organism>
<evidence type="ECO:0000256" key="4">
    <source>
        <dbReference type="ARBA" id="ARBA00023163"/>
    </source>
</evidence>
<reference evidence="8" key="1">
    <citation type="submission" date="2022-04" db="EMBL/GenBank/DDBJ databases">
        <title>Paenibacillus mangrovi sp. nov., a novel endophytic bacterium isolated from bark of Kandelia candel.</title>
        <authorList>
            <person name="Tuo L."/>
        </authorList>
    </citation>
    <scope>NUCLEOTIDE SEQUENCE</scope>
    <source>
        <strain evidence="8">KQZ6P-2</strain>
    </source>
</reference>
<feature type="domain" description="HTH luxR-type" evidence="6">
    <location>
        <begin position="144"/>
        <end position="209"/>
    </location>
</feature>
<dbReference type="Pfam" id="PF00072">
    <property type="entry name" value="Response_reg"/>
    <property type="match status" value="1"/>
</dbReference>
<keyword evidence="3" id="KW-0238">DNA-binding</keyword>
<dbReference type="InterPro" id="IPR000792">
    <property type="entry name" value="Tscrpt_reg_LuxR_C"/>
</dbReference>
<dbReference type="InterPro" id="IPR058245">
    <property type="entry name" value="NreC/VraR/RcsB-like_REC"/>
</dbReference>
<dbReference type="Proteomes" id="UP001139347">
    <property type="component" value="Unassembled WGS sequence"/>
</dbReference>
<dbReference type="GO" id="GO:0000160">
    <property type="term" value="P:phosphorelay signal transduction system"/>
    <property type="evidence" value="ECO:0007669"/>
    <property type="project" value="InterPro"/>
</dbReference>
<dbReference type="PROSITE" id="PS00622">
    <property type="entry name" value="HTH_LUXR_1"/>
    <property type="match status" value="1"/>
</dbReference>
<keyword evidence="4" id="KW-0804">Transcription</keyword>
<dbReference type="PANTHER" id="PTHR43214">
    <property type="entry name" value="TWO-COMPONENT RESPONSE REGULATOR"/>
    <property type="match status" value="1"/>
</dbReference>
<gene>
    <name evidence="8" type="ORF">MUG84_12105</name>
</gene>
<dbReference type="InterPro" id="IPR011006">
    <property type="entry name" value="CheY-like_superfamily"/>
</dbReference>
<feature type="domain" description="Response regulatory" evidence="7">
    <location>
        <begin position="5"/>
        <end position="121"/>
    </location>
</feature>
<dbReference type="SMART" id="SM00421">
    <property type="entry name" value="HTH_LUXR"/>
    <property type="match status" value="1"/>
</dbReference>
<keyword evidence="1 5" id="KW-0597">Phosphoprotein</keyword>
<dbReference type="InterPro" id="IPR001789">
    <property type="entry name" value="Sig_transdc_resp-reg_receiver"/>
</dbReference>
<proteinExistence type="predicted"/>